<proteinExistence type="predicted"/>
<evidence type="ECO:0000313" key="2">
    <source>
        <dbReference type="Proteomes" id="UP001595764"/>
    </source>
</evidence>
<gene>
    <name evidence="1" type="ORF">ACFORO_10500</name>
</gene>
<organism evidence="1 2">
    <name type="scientific">Amycolatopsis halotolerans</name>
    <dbReference type="NCBI Taxonomy" id="330083"/>
    <lineage>
        <taxon>Bacteria</taxon>
        <taxon>Bacillati</taxon>
        <taxon>Actinomycetota</taxon>
        <taxon>Actinomycetes</taxon>
        <taxon>Pseudonocardiales</taxon>
        <taxon>Pseudonocardiaceae</taxon>
        <taxon>Amycolatopsis</taxon>
    </lineage>
</organism>
<accession>A0ABV7QCW7</accession>
<protein>
    <submittedName>
        <fullName evidence="1">Uncharacterized protein</fullName>
    </submittedName>
</protein>
<dbReference type="RefSeq" id="WP_377868668.1">
    <property type="nucleotide sequence ID" value="NZ_JBHMAY010000007.1"/>
</dbReference>
<dbReference type="EMBL" id="JBHRWI010000015">
    <property type="protein sequence ID" value="MFC3510592.1"/>
    <property type="molecule type" value="Genomic_DNA"/>
</dbReference>
<keyword evidence="2" id="KW-1185">Reference proteome</keyword>
<name>A0ABV7QCW7_9PSEU</name>
<reference evidence="2" key="1">
    <citation type="journal article" date="2019" name="Int. J. Syst. Evol. Microbiol.">
        <title>The Global Catalogue of Microorganisms (GCM) 10K type strain sequencing project: providing services to taxonomists for standard genome sequencing and annotation.</title>
        <authorList>
            <consortium name="The Broad Institute Genomics Platform"/>
            <consortium name="The Broad Institute Genome Sequencing Center for Infectious Disease"/>
            <person name="Wu L."/>
            <person name="Ma J."/>
        </authorList>
    </citation>
    <scope>NUCLEOTIDE SEQUENCE [LARGE SCALE GENOMIC DNA]</scope>
    <source>
        <strain evidence="2">CGMCC 4.7682</strain>
    </source>
</reference>
<dbReference type="Proteomes" id="UP001595764">
    <property type="component" value="Unassembled WGS sequence"/>
</dbReference>
<evidence type="ECO:0000313" key="1">
    <source>
        <dbReference type="EMBL" id="MFC3510592.1"/>
    </source>
</evidence>
<comment type="caution">
    <text evidence="1">The sequence shown here is derived from an EMBL/GenBank/DDBJ whole genome shotgun (WGS) entry which is preliminary data.</text>
</comment>
<sequence length="124" mass="13658">MTPREPVSVLVERWETARMRTLLARRAQQGIADPADYWAELRLGVEIAEAVLSGRWCVLANLLRFGTVKSWAEVGGALGMSETDARDGFARWLSGQVDLFSQSGIGVSPRERDELAMLAEAVPL</sequence>